<sequence>MLSSSSAAQLPSFELDDNTVAHILRQNCSPFIDALCPLQPSVLLWRGAQSRSLSILELCSPPSDLLLEETYGKDGVSFFEYLEEHITNIHDPSQRVLPSKAHIATGSRSVASEWGTPTTIWPVGSFKYTYWQSRALIYKQGEGVSDTFSKGGTLVNGLRLREALQDGKEIMFQASAFFQLREDVARRILPQLS</sequence>
<evidence type="ECO:0000313" key="2">
    <source>
        <dbReference type="Proteomes" id="UP000247409"/>
    </source>
</evidence>
<evidence type="ECO:0000313" key="1">
    <source>
        <dbReference type="EMBL" id="PXF48091.1"/>
    </source>
</evidence>
<dbReference type="AlphaFoldDB" id="A0A2V3J113"/>
<protein>
    <submittedName>
        <fullName evidence="1">Uncharacterized protein</fullName>
    </submittedName>
</protein>
<dbReference type="Proteomes" id="UP000247409">
    <property type="component" value="Unassembled WGS sequence"/>
</dbReference>
<dbReference type="EMBL" id="NBIV01000016">
    <property type="protein sequence ID" value="PXF48091.1"/>
    <property type="molecule type" value="Genomic_DNA"/>
</dbReference>
<name>A0A2V3J113_9FLOR</name>
<accession>A0A2V3J113</accession>
<reference evidence="1 2" key="1">
    <citation type="journal article" date="2018" name="Mol. Biol. Evol.">
        <title>Analysis of the draft genome of the red seaweed Gracilariopsis chorda provides insights into genome size evolution in Rhodophyta.</title>
        <authorList>
            <person name="Lee J."/>
            <person name="Yang E.C."/>
            <person name="Graf L."/>
            <person name="Yang J.H."/>
            <person name="Qiu H."/>
            <person name="Zel Zion U."/>
            <person name="Chan C.X."/>
            <person name="Stephens T.G."/>
            <person name="Weber A.P.M."/>
            <person name="Boo G.H."/>
            <person name="Boo S.M."/>
            <person name="Kim K.M."/>
            <person name="Shin Y."/>
            <person name="Jung M."/>
            <person name="Lee S.J."/>
            <person name="Yim H.S."/>
            <person name="Lee J.H."/>
            <person name="Bhattacharya D."/>
            <person name="Yoon H.S."/>
        </authorList>
    </citation>
    <scope>NUCLEOTIDE SEQUENCE [LARGE SCALE GENOMIC DNA]</scope>
    <source>
        <strain evidence="1 2">SKKU-2015</strain>
        <tissue evidence="1">Whole body</tissue>
    </source>
</reference>
<comment type="caution">
    <text evidence="1">The sequence shown here is derived from an EMBL/GenBank/DDBJ whole genome shotgun (WGS) entry which is preliminary data.</text>
</comment>
<organism evidence="1 2">
    <name type="scientific">Gracilariopsis chorda</name>
    <dbReference type="NCBI Taxonomy" id="448386"/>
    <lineage>
        <taxon>Eukaryota</taxon>
        <taxon>Rhodophyta</taxon>
        <taxon>Florideophyceae</taxon>
        <taxon>Rhodymeniophycidae</taxon>
        <taxon>Gracilariales</taxon>
        <taxon>Gracilariaceae</taxon>
        <taxon>Gracilariopsis</taxon>
    </lineage>
</organism>
<gene>
    <name evidence="1" type="ORF">BWQ96_02043</name>
</gene>
<proteinExistence type="predicted"/>
<keyword evidence="2" id="KW-1185">Reference proteome</keyword>